<protein>
    <submittedName>
        <fullName evidence="3">Putative CoA-substrate-specific enzyme activase</fullName>
    </submittedName>
</protein>
<dbReference type="Proteomes" id="UP000004578">
    <property type="component" value="Unassembled WGS sequence"/>
</dbReference>
<reference evidence="3 4" key="1">
    <citation type="submission" date="2012-05" db="EMBL/GenBank/DDBJ databases">
        <authorList>
            <person name="Harkins D.M."/>
            <person name="Madupu R."/>
            <person name="Durkin A.S."/>
            <person name="Torralba M."/>
            <person name="Methe B."/>
            <person name="Sutton G.G."/>
            <person name="Nelson K.E."/>
        </authorList>
    </citation>
    <scope>NUCLEOTIDE SEQUENCE [LARGE SCALE GENOMIC DNA]</scope>
    <source>
        <strain evidence="3 4">F0490</strain>
    </source>
</reference>
<dbReference type="SUPFAM" id="SSF53067">
    <property type="entry name" value="Actin-like ATPase domain"/>
    <property type="match status" value="1"/>
</dbReference>
<organism evidence="3 4">
    <name type="scientific">Schaalia georgiae F0490</name>
    <dbReference type="NCBI Taxonomy" id="1125717"/>
    <lineage>
        <taxon>Bacteria</taxon>
        <taxon>Bacillati</taxon>
        <taxon>Actinomycetota</taxon>
        <taxon>Actinomycetes</taxon>
        <taxon>Actinomycetales</taxon>
        <taxon>Actinomycetaceae</taxon>
        <taxon>Schaalia</taxon>
    </lineage>
</organism>
<feature type="non-terminal residue" evidence="3">
    <location>
        <position position="305"/>
    </location>
</feature>
<dbReference type="InterPro" id="IPR002731">
    <property type="entry name" value="ATPase_BadF"/>
</dbReference>
<dbReference type="InterPro" id="IPR051805">
    <property type="entry name" value="Dehydratase_Activator_Redct"/>
</dbReference>
<proteinExistence type="predicted"/>
<feature type="region of interest" description="Disordered" evidence="1">
    <location>
        <begin position="1"/>
        <end position="21"/>
    </location>
</feature>
<feature type="compositionally biased region" description="Low complexity" evidence="1">
    <location>
        <begin position="1"/>
        <end position="11"/>
    </location>
</feature>
<dbReference type="Pfam" id="PF01869">
    <property type="entry name" value="BcrAD_BadFG"/>
    <property type="match status" value="1"/>
</dbReference>
<name>J0WK88_9ACTO</name>
<dbReference type="EMBL" id="AKFS01000285">
    <property type="protein sequence ID" value="EJF36956.1"/>
    <property type="molecule type" value="Genomic_DNA"/>
</dbReference>
<dbReference type="CDD" id="cd24034">
    <property type="entry name" value="ASKHA_NBD_O66634-like_rpt1"/>
    <property type="match status" value="1"/>
</dbReference>
<keyword evidence="4" id="KW-1185">Reference proteome</keyword>
<evidence type="ECO:0000256" key="1">
    <source>
        <dbReference type="SAM" id="MobiDB-lite"/>
    </source>
</evidence>
<gene>
    <name evidence="3" type="ORF">HMPREF1317_1794</name>
</gene>
<accession>J0WK88</accession>
<dbReference type="RefSeq" id="WP_005872298.1">
    <property type="nucleotide sequence ID" value="NZ_AKFS01000285.1"/>
</dbReference>
<evidence type="ECO:0000313" key="3">
    <source>
        <dbReference type="EMBL" id="EJF36956.1"/>
    </source>
</evidence>
<dbReference type="Gene3D" id="3.30.420.40">
    <property type="match status" value="2"/>
</dbReference>
<sequence length="305" mass="31438">MNPATDTDTGTGAAGREDAPARRVHQLGIDVGSTTVKAVVLDGNRVLYSDYRRHNADVRAELGRLLADIEARHPGLEVLSAITGSGGLTTARAMGIPFVQEVIAGTEATRRLHPEVDVVIELGGEDAKLTYLHPTAEQRMNGTCAGGTGAFIDQMATLLHMDASGLDALAAEHTQLYPIASRCGVFAKSDIQPLINQGAAHEDLAASIFTAVATQTIAGLACGRPIRGNVMFLGGPLHFLPQLREAYKALLPKADSFVTPTGAQLYVAIGAALMAAKTAADGARSAGDQAAVGGIPAAAGDEPGA</sequence>
<evidence type="ECO:0000313" key="4">
    <source>
        <dbReference type="Proteomes" id="UP000004578"/>
    </source>
</evidence>
<dbReference type="PANTHER" id="PTHR32329:SF4">
    <property type="entry name" value="ACTIVATOR OF 2-HYDROXYACYL-COA DEHYDRATASE"/>
    <property type="match status" value="1"/>
</dbReference>
<comment type="caution">
    <text evidence="3">The sequence shown here is derived from an EMBL/GenBank/DDBJ whole genome shotgun (WGS) entry which is preliminary data.</text>
</comment>
<dbReference type="InterPro" id="IPR043129">
    <property type="entry name" value="ATPase_NBD"/>
</dbReference>
<feature type="domain" description="ATPase BadF/BadG/BcrA/BcrD type" evidence="2">
    <location>
        <begin position="27"/>
        <end position="275"/>
    </location>
</feature>
<evidence type="ECO:0000259" key="2">
    <source>
        <dbReference type="Pfam" id="PF01869"/>
    </source>
</evidence>
<dbReference type="PANTHER" id="PTHR32329">
    <property type="entry name" value="BIFUNCTIONAL PROTEIN [INCLUDES 2-HYDROXYACYL-COA DEHYDRATASE (N-TER) AND ITS ACTIVATOR DOMAIN (C_TERM)-RELATED"/>
    <property type="match status" value="1"/>
</dbReference>
<dbReference type="AlphaFoldDB" id="J0WK88"/>